<keyword evidence="4" id="KW-0804">Transcription</keyword>
<dbReference type="Proteomes" id="UP001595615">
    <property type="component" value="Unassembled WGS sequence"/>
</dbReference>
<dbReference type="Gene3D" id="1.10.1740.10">
    <property type="match status" value="1"/>
</dbReference>
<keyword evidence="8" id="KW-1185">Reference proteome</keyword>
<dbReference type="InterPro" id="IPR013324">
    <property type="entry name" value="RNA_pol_sigma_r3/r4-like"/>
</dbReference>
<protein>
    <submittedName>
        <fullName evidence="7">Sigma-70 family RNA polymerase sigma factor</fullName>
    </submittedName>
</protein>
<dbReference type="PANTHER" id="PTHR43133">
    <property type="entry name" value="RNA POLYMERASE ECF-TYPE SIGMA FACTO"/>
    <property type="match status" value="1"/>
</dbReference>
<comment type="similarity">
    <text evidence="1">Belongs to the sigma-70 factor family. ECF subfamily.</text>
</comment>
<sequence>MTPRDALVDALQRTANGDRAALKYVYDSTSAKLFGVCLRILNDRGEAEDVLQDVYLTIWRKAAEFDPTRASPITWVATIARNRSIDRLRSRGSRDMRPLDDAFEVADSSDGADVMAERSEDARRIEAALASIDPKAAAAIRSAFFEGATYQTLAARAGVPEGTMKSWIRRGMLSLRSKLEAA</sequence>
<evidence type="ECO:0000259" key="5">
    <source>
        <dbReference type="Pfam" id="PF04542"/>
    </source>
</evidence>
<feature type="domain" description="RNA polymerase sigma-70 region 2" evidence="5">
    <location>
        <begin position="26"/>
        <end position="92"/>
    </location>
</feature>
<dbReference type="Pfam" id="PF04542">
    <property type="entry name" value="Sigma70_r2"/>
    <property type="match status" value="1"/>
</dbReference>
<dbReference type="InterPro" id="IPR007627">
    <property type="entry name" value="RNA_pol_sigma70_r2"/>
</dbReference>
<evidence type="ECO:0000256" key="1">
    <source>
        <dbReference type="ARBA" id="ARBA00010641"/>
    </source>
</evidence>
<dbReference type="Gene3D" id="1.10.10.10">
    <property type="entry name" value="Winged helix-like DNA-binding domain superfamily/Winged helix DNA-binding domain"/>
    <property type="match status" value="1"/>
</dbReference>
<dbReference type="Pfam" id="PF08281">
    <property type="entry name" value="Sigma70_r4_2"/>
    <property type="match status" value="1"/>
</dbReference>
<dbReference type="RefSeq" id="WP_380859928.1">
    <property type="nucleotide sequence ID" value="NZ_JBHRXV010000006.1"/>
</dbReference>
<dbReference type="SUPFAM" id="SSF88659">
    <property type="entry name" value="Sigma3 and sigma4 domains of RNA polymerase sigma factors"/>
    <property type="match status" value="1"/>
</dbReference>
<dbReference type="InterPro" id="IPR039425">
    <property type="entry name" value="RNA_pol_sigma-70-like"/>
</dbReference>
<evidence type="ECO:0000256" key="2">
    <source>
        <dbReference type="ARBA" id="ARBA00023015"/>
    </source>
</evidence>
<dbReference type="SUPFAM" id="SSF88946">
    <property type="entry name" value="Sigma2 domain of RNA polymerase sigma factors"/>
    <property type="match status" value="1"/>
</dbReference>
<accession>A0ABV7X9B2</accession>
<organism evidence="7 8">
    <name type="scientific">Sphingoaurantiacus capsulatus</name>
    <dbReference type="NCBI Taxonomy" id="1771310"/>
    <lineage>
        <taxon>Bacteria</taxon>
        <taxon>Pseudomonadati</taxon>
        <taxon>Pseudomonadota</taxon>
        <taxon>Alphaproteobacteria</taxon>
        <taxon>Sphingomonadales</taxon>
        <taxon>Sphingosinicellaceae</taxon>
        <taxon>Sphingoaurantiacus</taxon>
    </lineage>
</organism>
<dbReference type="InterPro" id="IPR014284">
    <property type="entry name" value="RNA_pol_sigma-70_dom"/>
</dbReference>
<keyword evidence="2" id="KW-0805">Transcription regulation</keyword>
<proteinExistence type="inferred from homology"/>
<dbReference type="InterPro" id="IPR013249">
    <property type="entry name" value="RNA_pol_sigma70_r4_t2"/>
</dbReference>
<evidence type="ECO:0000313" key="7">
    <source>
        <dbReference type="EMBL" id="MFC3712647.1"/>
    </source>
</evidence>
<keyword evidence="3" id="KW-0731">Sigma factor</keyword>
<gene>
    <name evidence="7" type="ORF">ACFOMD_08700</name>
</gene>
<evidence type="ECO:0000256" key="4">
    <source>
        <dbReference type="ARBA" id="ARBA00023163"/>
    </source>
</evidence>
<dbReference type="NCBIfam" id="TIGR02937">
    <property type="entry name" value="sigma70-ECF"/>
    <property type="match status" value="1"/>
</dbReference>
<reference evidence="8" key="1">
    <citation type="journal article" date="2019" name="Int. J. Syst. Evol. Microbiol.">
        <title>The Global Catalogue of Microorganisms (GCM) 10K type strain sequencing project: providing services to taxonomists for standard genome sequencing and annotation.</title>
        <authorList>
            <consortium name="The Broad Institute Genomics Platform"/>
            <consortium name="The Broad Institute Genome Sequencing Center for Infectious Disease"/>
            <person name="Wu L."/>
            <person name="Ma J."/>
        </authorList>
    </citation>
    <scope>NUCLEOTIDE SEQUENCE [LARGE SCALE GENOMIC DNA]</scope>
    <source>
        <strain evidence="8">KCTC 42644</strain>
    </source>
</reference>
<name>A0ABV7X9B2_9SPHN</name>
<dbReference type="EMBL" id="JBHRXV010000006">
    <property type="protein sequence ID" value="MFC3712647.1"/>
    <property type="molecule type" value="Genomic_DNA"/>
</dbReference>
<evidence type="ECO:0000313" key="8">
    <source>
        <dbReference type="Proteomes" id="UP001595615"/>
    </source>
</evidence>
<evidence type="ECO:0000259" key="6">
    <source>
        <dbReference type="Pfam" id="PF08281"/>
    </source>
</evidence>
<comment type="caution">
    <text evidence="7">The sequence shown here is derived from an EMBL/GenBank/DDBJ whole genome shotgun (WGS) entry which is preliminary data.</text>
</comment>
<dbReference type="InterPro" id="IPR036388">
    <property type="entry name" value="WH-like_DNA-bd_sf"/>
</dbReference>
<dbReference type="InterPro" id="IPR013325">
    <property type="entry name" value="RNA_pol_sigma_r2"/>
</dbReference>
<evidence type="ECO:0000256" key="3">
    <source>
        <dbReference type="ARBA" id="ARBA00023082"/>
    </source>
</evidence>
<dbReference type="PANTHER" id="PTHR43133:SF62">
    <property type="entry name" value="RNA POLYMERASE SIGMA FACTOR SIGZ"/>
    <property type="match status" value="1"/>
</dbReference>
<feature type="domain" description="RNA polymerase sigma factor 70 region 4 type 2" evidence="6">
    <location>
        <begin position="123"/>
        <end position="174"/>
    </location>
</feature>